<feature type="region of interest" description="Disordered" evidence="1">
    <location>
        <begin position="193"/>
        <end position="218"/>
    </location>
</feature>
<accession>A0A286U4W9</accession>
<protein>
    <submittedName>
        <fullName evidence="2">Uncharacterized protein</fullName>
    </submittedName>
</protein>
<feature type="compositionally biased region" description="Polar residues" evidence="1">
    <location>
        <begin position="325"/>
        <end position="344"/>
    </location>
</feature>
<evidence type="ECO:0000256" key="1">
    <source>
        <dbReference type="SAM" id="MobiDB-lite"/>
    </source>
</evidence>
<proteinExistence type="predicted"/>
<evidence type="ECO:0000313" key="3">
    <source>
        <dbReference type="Proteomes" id="UP000217199"/>
    </source>
</evidence>
<dbReference type="AlphaFoldDB" id="A0A286U4W9"/>
<dbReference type="InParanoid" id="A0A286U4W9"/>
<gene>
    <name evidence="2" type="ORF">PNOK_0967000</name>
</gene>
<evidence type="ECO:0000313" key="2">
    <source>
        <dbReference type="EMBL" id="PAV14592.1"/>
    </source>
</evidence>
<keyword evidence="3" id="KW-1185">Reference proteome</keyword>
<reference evidence="2 3" key="1">
    <citation type="journal article" date="2017" name="Mol. Ecol.">
        <title>Comparative and population genomic landscape of Phellinus noxius: A hypervariable fungus causing root rot in trees.</title>
        <authorList>
            <person name="Chung C.L."/>
            <person name="Lee T.J."/>
            <person name="Akiba M."/>
            <person name="Lee H.H."/>
            <person name="Kuo T.H."/>
            <person name="Liu D."/>
            <person name="Ke H.M."/>
            <person name="Yokoi T."/>
            <person name="Roa M.B."/>
            <person name="Lu M.J."/>
            <person name="Chang Y.Y."/>
            <person name="Ann P.J."/>
            <person name="Tsai J.N."/>
            <person name="Chen C.Y."/>
            <person name="Tzean S.S."/>
            <person name="Ota Y."/>
            <person name="Hattori T."/>
            <person name="Sahashi N."/>
            <person name="Liou R.F."/>
            <person name="Kikuchi T."/>
            <person name="Tsai I.J."/>
        </authorList>
    </citation>
    <scope>NUCLEOTIDE SEQUENCE [LARGE SCALE GENOMIC DNA]</scope>
    <source>
        <strain evidence="2 3">FFPRI411160</strain>
    </source>
</reference>
<name>A0A286U4W9_9AGAM</name>
<organism evidence="2 3">
    <name type="scientific">Pyrrhoderma noxium</name>
    <dbReference type="NCBI Taxonomy" id="2282107"/>
    <lineage>
        <taxon>Eukaryota</taxon>
        <taxon>Fungi</taxon>
        <taxon>Dikarya</taxon>
        <taxon>Basidiomycota</taxon>
        <taxon>Agaricomycotina</taxon>
        <taxon>Agaricomycetes</taxon>
        <taxon>Hymenochaetales</taxon>
        <taxon>Hymenochaetaceae</taxon>
        <taxon>Pyrrhoderma</taxon>
    </lineage>
</organism>
<dbReference type="EMBL" id="NBII01000012">
    <property type="protein sequence ID" value="PAV14592.1"/>
    <property type="molecule type" value="Genomic_DNA"/>
</dbReference>
<feature type="region of interest" description="Disordered" evidence="1">
    <location>
        <begin position="117"/>
        <end position="150"/>
    </location>
</feature>
<sequence>MVLEQSGDNATANIGAFNDVGGNQYNTTRNETFQDSVYNNAKVVGSKFKTFLGRGNIVVNKSGDVVNSVSNTKNGDSYDNSQNTSYINSFPYPLPTLAREALSPTNNVNTISDLDSKHKSSLQAEENLPDSLISKNNFEPTDARSGKTLSPVPVLNEVDKYGDNVLTPRAEENSMSLPIEREKPVLAINTSNTTKMANTGDNTSTGSSTPPIATPDSAPQSLTVKIKLDENGACSVSIACPSLELSVSPTQFYAPPAQAPYSGTKSPDDRIVTLSNRNTSNSRLTSPSKDDHICQCTCLLQEKTELKTTITTTEIEGPWISQQPANTKQFDFSPSPKTEGQNGDNLRGGYKLQEKGRGDAGVSFKGVSKLIETVLDTVNPPLELVYELYRCIQQQNIMAEDIFYVVKGYTRSGIFRASILAGDCEDSKDTNSCTISLRGLLSALEYYHGNRLVTLCQEECPDGDVEPIPDPLSPVESRSPSWDKYPGQGVGMADVRHSLVKQLRKLTHYESAEGFYVVAVGRGPGIYISQEEYSGRISGLSWGMGKRFGPDSREDAENCCDVNNVPQIHSPRSTRENKGVYPLRPKHR</sequence>
<dbReference type="Proteomes" id="UP000217199">
    <property type="component" value="Unassembled WGS sequence"/>
</dbReference>
<feature type="region of interest" description="Disordered" evidence="1">
    <location>
        <begin position="325"/>
        <end position="347"/>
    </location>
</feature>
<feature type="region of interest" description="Disordered" evidence="1">
    <location>
        <begin position="563"/>
        <end position="588"/>
    </location>
</feature>
<feature type="compositionally biased region" description="Low complexity" evidence="1">
    <location>
        <begin position="198"/>
        <end position="209"/>
    </location>
</feature>
<comment type="caution">
    <text evidence="2">The sequence shown here is derived from an EMBL/GenBank/DDBJ whole genome shotgun (WGS) entry which is preliminary data.</text>
</comment>